<evidence type="ECO:0000313" key="5">
    <source>
        <dbReference type="Proteomes" id="UP000253940"/>
    </source>
</evidence>
<protein>
    <recommendedName>
        <fullName evidence="3">Bulb-type lectin domain-containing protein</fullName>
    </recommendedName>
</protein>
<accession>A0A345P5G5</accession>
<dbReference type="Gene3D" id="2.90.10.30">
    <property type="match status" value="2"/>
</dbReference>
<keyword evidence="5" id="KW-1185">Reference proteome</keyword>
<dbReference type="RefSeq" id="WP_114898634.1">
    <property type="nucleotide sequence ID" value="NZ_CP031222.1"/>
</dbReference>
<dbReference type="PROSITE" id="PS50927">
    <property type="entry name" value="BULB_LECTIN"/>
    <property type="match status" value="2"/>
</dbReference>
<dbReference type="SMART" id="SM00108">
    <property type="entry name" value="B_lectin"/>
    <property type="match status" value="2"/>
</dbReference>
<dbReference type="SUPFAM" id="SSF51110">
    <property type="entry name" value="alpha-D-mannose-specific plant lectins"/>
    <property type="match status" value="2"/>
</dbReference>
<evidence type="ECO:0000313" key="4">
    <source>
        <dbReference type="EMBL" id="AXI02524.1"/>
    </source>
</evidence>
<dbReference type="KEGG" id="mbah:HYN46_06595"/>
<dbReference type="Proteomes" id="UP000253940">
    <property type="component" value="Chromosome"/>
</dbReference>
<organism evidence="4 5">
    <name type="scientific">Aquirhabdus parva</name>
    <dbReference type="NCBI Taxonomy" id="2283318"/>
    <lineage>
        <taxon>Bacteria</taxon>
        <taxon>Pseudomonadati</taxon>
        <taxon>Pseudomonadota</taxon>
        <taxon>Gammaproteobacteria</taxon>
        <taxon>Moraxellales</taxon>
        <taxon>Moraxellaceae</taxon>
        <taxon>Aquirhabdus</taxon>
    </lineage>
</organism>
<dbReference type="OrthoDB" id="8443920at2"/>
<dbReference type="Gene3D" id="3.40.390.10">
    <property type="entry name" value="Collagenase (Catalytic Domain)"/>
    <property type="match status" value="1"/>
</dbReference>
<dbReference type="Pfam" id="PF13688">
    <property type="entry name" value="Reprolysin_5"/>
    <property type="match status" value="1"/>
</dbReference>
<dbReference type="SUPFAM" id="SSF55486">
    <property type="entry name" value="Metalloproteases ('zincins'), catalytic domain"/>
    <property type="match status" value="1"/>
</dbReference>
<proteinExistence type="predicted"/>
<dbReference type="GO" id="GO:0008237">
    <property type="term" value="F:metallopeptidase activity"/>
    <property type="evidence" value="ECO:0007669"/>
    <property type="project" value="InterPro"/>
</dbReference>
<dbReference type="InterPro" id="IPR036426">
    <property type="entry name" value="Bulb-type_lectin_dom_sf"/>
</dbReference>
<feature type="domain" description="Bulb-type lectin" evidence="3">
    <location>
        <begin position="562"/>
        <end position="671"/>
    </location>
</feature>
<dbReference type="CDD" id="cd00028">
    <property type="entry name" value="B_lectin"/>
    <property type="match status" value="1"/>
</dbReference>
<evidence type="ECO:0000259" key="3">
    <source>
        <dbReference type="PROSITE" id="PS50927"/>
    </source>
</evidence>
<dbReference type="InterPro" id="IPR001480">
    <property type="entry name" value="Bulb-type_lectin_dom"/>
</dbReference>
<evidence type="ECO:0000256" key="1">
    <source>
        <dbReference type="SAM" id="MobiDB-lite"/>
    </source>
</evidence>
<name>A0A345P5G5_9GAMM</name>
<reference evidence="4 5" key="1">
    <citation type="submission" date="2018-07" db="EMBL/GenBank/DDBJ databases">
        <title>Genome sequencing of Moraxellaceae gen. HYN0046.</title>
        <authorList>
            <person name="Kim M."/>
            <person name="Yi H."/>
        </authorList>
    </citation>
    <scope>NUCLEOTIDE SEQUENCE [LARGE SCALE GENOMIC DNA]</scope>
    <source>
        <strain evidence="4 5">HYN0046</strain>
    </source>
</reference>
<feature type="domain" description="Bulb-type lectin" evidence="3">
    <location>
        <begin position="438"/>
        <end position="552"/>
    </location>
</feature>
<keyword evidence="2" id="KW-0732">Signal</keyword>
<sequence>MKKSTFILTSLLCSITTSLYAAPLFSPAFSSNSDALLQPSQSKQLATVLNDPAVKNYSLVRTDLNALTQPNVGVNLTASDASTTTSQTTIKRSANNYSWFGKTVDGNTIISVNGSAVEGIIHKGSKVFRLRTLGDGLQALTEIDQSKFPSDEPLGIKMPSGKVAKSAASQSSDATSRSSDAVVTPTVAADPNPVVDVLVGYTAAVKALYNNSDADVLAHIQLAIDDANQTYINSAVNSQLRLVDTQAVDYVETTDLGVSLAAWKGTTDGQMDNIHARLNTVGADIAILITSKSGANSCGLAYVGANSTAYAFGIVEDSCAIGNHSFAHEIGHLYGALHDVANSSAGGIPYAHGFHYKSEWRTVMAYPAACPGQYSCPRIPYWSSPDILHSTIADGNVPMGTVAVENNAKVLTDNAGVLQGLRAHKNWNCFNTPNINQPYFLIQGTTLCPLDTMTSPNGQYKLTVQENGNLVIKNSSNVQIWTSNTTPIDPLVPKTEIRAVLEPTGNFAIYDRSDATKWAAGTSVTTPLLLLQDDGNLAVYSVLVPFSAGFSDPSAGTSATGPYVIAPGQTLTSGQSGTSGNGKFKITMQAGGNLVVTRVSNSAVIFSSGTSGAGNRAVMQQDGNFVVYSPKNVPLWNTKTAGKKGAYALLQDDGNFVVYSLTPKWSWKTGAIN</sequence>
<gene>
    <name evidence="4" type="ORF">HYN46_06595</name>
</gene>
<evidence type="ECO:0000256" key="2">
    <source>
        <dbReference type="SAM" id="SignalP"/>
    </source>
</evidence>
<dbReference type="EMBL" id="CP031222">
    <property type="protein sequence ID" value="AXI02524.1"/>
    <property type="molecule type" value="Genomic_DNA"/>
</dbReference>
<feature type="signal peptide" evidence="2">
    <location>
        <begin position="1"/>
        <end position="21"/>
    </location>
</feature>
<feature type="region of interest" description="Disordered" evidence="1">
    <location>
        <begin position="150"/>
        <end position="182"/>
    </location>
</feature>
<dbReference type="InterPro" id="IPR024079">
    <property type="entry name" value="MetalloPept_cat_dom_sf"/>
</dbReference>
<feature type="chain" id="PRO_5016658541" description="Bulb-type lectin domain-containing protein" evidence="2">
    <location>
        <begin position="22"/>
        <end position="673"/>
    </location>
</feature>
<feature type="compositionally biased region" description="Low complexity" evidence="1">
    <location>
        <begin position="164"/>
        <end position="181"/>
    </location>
</feature>
<dbReference type="AlphaFoldDB" id="A0A345P5G5"/>